<evidence type="ECO:0000313" key="2">
    <source>
        <dbReference type="EMBL" id="EHK97546.1"/>
    </source>
</evidence>
<dbReference type="EMBL" id="AGUE01000189">
    <property type="protein sequence ID" value="EHK97546.1"/>
    <property type="molecule type" value="Genomic_DNA"/>
</dbReference>
<dbReference type="HOGENOM" id="CLU_1981799_0_0_1"/>
<keyword evidence="3" id="KW-1185">Reference proteome</keyword>
<dbReference type="AlphaFoldDB" id="H0EVA4"/>
<dbReference type="OrthoDB" id="687730at2759"/>
<dbReference type="InParanoid" id="H0EVA4"/>
<organism evidence="2 3">
    <name type="scientific">Glarea lozoyensis (strain ATCC 74030 / MF5533)</name>
    <dbReference type="NCBI Taxonomy" id="1104152"/>
    <lineage>
        <taxon>Eukaryota</taxon>
        <taxon>Fungi</taxon>
        <taxon>Dikarya</taxon>
        <taxon>Ascomycota</taxon>
        <taxon>Pezizomycotina</taxon>
        <taxon>Leotiomycetes</taxon>
        <taxon>Helotiales</taxon>
        <taxon>Helotiaceae</taxon>
        <taxon>Glarea</taxon>
    </lineage>
</organism>
<feature type="region of interest" description="Disordered" evidence="1">
    <location>
        <begin position="23"/>
        <end position="66"/>
    </location>
</feature>
<reference evidence="2 3" key="1">
    <citation type="journal article" date="2012" name="Eukaryot. Cell">
        <title>Genome sequence of the fungus Glarea lozoyensis: the first genome sequence of a species from the Helotiaceae family.</title>
        <authorList>
            <person name="Youssar L."/>
            <person name="Gruening B.A."/>
            <person name="Erxleben A."/>
            <person name="Guenther S."/>
            <person name="Huettel W."/>
        </authorList>
    </citation>
    <scope>NUCLEOTIDE SEQUENCE [LARGE SCALE GENOMIC DNA]</scope>
    <source>
        <strain evidence="3">ATCC 74030 / MF5533</strain>
    </source>
</reference>
<gene>
    <name evidence="2" type="ORF">M7I_6699</name>
</gene>
<evidence type="ECO:0000313" key="3">
    <source>
        <dbReference type="Proteomes" id="UP000005446"/>
    </source>
</evidence>
<accession>H0EVA4</accession>
<sequence length="126" mass="14241">MLRKERQAREVAEDLAKRLEQQLAEKSNDQPDLPSVVEEASEPPVTSTETIEKEAHDSLPNGKAVDPNAISDSTLLLEKRLETMMADMLALKDQMDSFKSRAENAESERDQDRKTLAEMRSNELDI</sequence>
<protein>
    <submittedName>
        <fullName evidence="2">Uncharacterized protein</fullName>
    </submittedName>
</protein>
<feature type="region of interest" description="Disordered" evidence="1">
    <location>
        <begin position="99"/>
        <end position="126"/>
    </location>
</feature>
<proteinExistence type="predicted"/>
<comment type="caution">
    <text evidence="2">The sequence shown here is derived from an EMBL/GenBank/DDBJ whole genome shotgun (WGS) entry which is preliminary data.</text>
</comment>
<evidence type="ECO:0000256" key="1">
    <source>
        <dbReference type="SAM" id="MobiDB-lite"/>
    </source>
</evidence>
<name>H0EVA4_GLAL7</name>
<dbReference type="Proteomes" id="UP000005446">
    <property type="component" value="Unassembled WGS sequence"/>
</dbReference>